<dbReference type="InterPro" id="IPR009010">
    <property type="entry name" value="Asp_de-COase-like_dom_sf"/>
</dbReference>
<dbReference type="InterPro" id="IPR003960">
    <property type="entry name" value="ATPase_AAA_CS"/>
</dbReference>
<dbReference type="GO" id="GO:0043001">
    <property type="term" value="P:Golgi to plasma membrane protein transport"/>
    <property type="evidence" value="ECO:0007669"/>
    <property type="project" value="TreeGrafter"/>
</dbReference>
<keyword evidence="13" id="KW-0479">Metal-binding</keyword>
<evidence type="ECO:0000256" key="4">
    <source>
        <dbReference type="ARBA" id="ARBA00012674"/>
    </source>
</evidence>
<comment type="catalytic activity">
    <reaction evidence="12 13">
        <text>ATP + H2O = ADP + phosphate + H(+)</text>
        <dbReference type="Rhea" id="RHEA:13065"/>
        <dbReference type="ChEBI" id="CHEBI:15377"/>
        <dbReference type="ChEBI" id="CHEBI:15378"/>
        <dbReference type="ChEBI" id="CHEBI:30616"/>
        <dbReference type="ChEBI" id="CHEBI:43474"/>
        <dbReference type="ChEBI" id="CHEBI:456216"/>
        <dbReference type="EC" id="3.6.4.6"/>
    </reaction>
</comment>
<dbReference type="SUPFAM" id="SSF50692">
    <property type="entry name" value="ADC-like"/>
    <property type="match status" value="1"/>
</dbReference>
<dbReference type="GO" id="GO:0016887">
    <property type="term" value="F:ATP hydrolysis activity"/>
    <property type="evidence" value="ECO:0007669"/>
    <property type="project" value="InterPro"/>
</dbReference>
<evidence type="ECO:0000256" key="3">
    <source>
        <dbReference type="ARBA" id="ARBA00011643"/>
    </source>
</evidence>
<dbReference type="Gene3D" id="2.40.40.20">
    <property type="match status" value="1"/>
</dbReference>
<dbReference type="Pfam" id="PF00004">
    <property type="entry name" value="AAA"/>
    <property type="match status" value="2"/>
</dbReference>
<keyword evidence="13" id="KW-0931">ER-Golgi transport</keyword>
<accession>A0A1I8AZQ7</accession>
<protein>
    <recommendedName>
        <fullName evidence="4 13">Vesicle-fusing ATPase</fullName>
        <ecNumber evidence="4 13">3.6.4.6</ecNumber>
    </recommendedName>
</protein>
<evidence type="ECO:0000313" key="17">
    <source>
        <dbReference type="WBParaSite" id="MhA1_Contig1147.frz3.fgene1"/>
    </source>
</evidence>
<dbReference type="Gene3D" id="3.10.330.10">
    <property type="match status" value="1"/>
</dbReference>
<evidence type="ECO:0000256" key="12">
    <source>
        <dbReference type="ARBA" id="ARBA00048883"/>
    </source>
</evidence>
<name>A0A1I8AZQ7_MELHA</name>
<comment type="subcellular location">
    <subcellularLocation>
        <location evidence="1 13">Cytoplasm</location>
    </subcellularLocation>
</comment>
<evidence type="ECO:0000259" key="14">
    <source>
        <dbReference type="SMART" id="SM00382"/>
    </source>
</evidence>
<evidence type="ECO:0000259" key="15">
    <source>
        <dbReference type="SMART" id="SM01073"/>
    </source>
</evidence>
<dbReference type="SUPFAM" id="SSF52540">
    <property type="entry name" value="P-loop containing nucleoside triphosphate hydrolases"/>
    <property type="match status" value="2"/>
</dbReference>
<evidence type="ECO:0000256" key="11">
    <source>
        <dbReference type="ARBA" id="ARBA00022927"/>
    </source>
</evidence>
<dbReference type="GO" id="GO:0035494">
    <property type="term" value="P:SNARE complex disassembly"/>
    <property type="evidence" value="ECO:0007669"/>
    <property type="project" value="InterPro"/>
</dbReference>
<dbReference type="GO" id="GO:0005524">
    <property type="term" value="F:ATP binding"/>
    <property type="evidence" value="ECO:0007669"/>
    <property type="project" value="UniProtKB-UniRule"/>
</dbReference>
<dbReference type="SUPFAM" id="SSF54585">
    <property type="entry name" value="Cdc48 domain 2-like"/>
    <property type="match status" value="1"/>
</dbReference>
<dbReference type="InterPro" id="IPR027417">
    <property type="entry name" value="P-loop_NTPase"/>
</dbReference>
<comment type="cofactor">
    <cofactor evidence="13">
        <name>Mg(2+)</name>
        <dbReference type="ChEBI" id="CHEBI:18420"/>
    </cofactor>
    <text evidence="13">Binds 1 Mg(2+) ion per subunit.</text>
</comment>
<comment type="similarity">
    <text evidence="2 13">Belongs to the AAA ATPase family.</text>
</comment>
<evidence type="ECO:0000256" key="8">
    <source>
        <dbReference type="ARBA" id="ARBA00022741"/>
    </source>
</evidence>
<dbReference type="Pfam" id="PF17862">
    <property type="entry name" value="AAA_lid_3"/>
    <property type="match status" value="1"/>
</dbReference>
<evidence type="ECO:0000256" key="10">
    <source>
        <dbReference type="ARBA" id="ARBA00022842"/>
    </source>
</evidence>
<dbReference type="OMA" id="CFDNEIA"/>
<dbReference type="InterPro" id="IPR039812">
    <property type="entry name" value="Vesicle-fus_ATPase"/>
</dbReference>
<dbReference type="PANTHER" id="PTHR23078">
    <property type="entry name" value="VESICULAR-FUSION PROTEIN NSF"/>
    <property type="match status" value="1"/>
</dbReference>
<reference evidence="17" key="1">
    <citation type="submission" date="2016-11" db="UniProtKB">
        <authorList>
            <consortium name="WormBaseParasite"/>
        </authorList>
    </citation>
    <scope>IDENTIFICATION</scope>
</reference>
<dbReference type="WBParaSite" id="MhA1_Contig1147.frz3.fgene1">
    <property type="protein sequence ID" value="MhA1_Contig1147.frz3.fgene1"/>
    <property type="gene ID" value="MhA1_Contig1147.frz3.fgene1"/>
</dbReference>
<evidence type="ECO:0000256" key="7">
    <source>
        <dbReference type="ARBA" id="ARBA00022737"/>
    </source>
</evidence>
<dbReference type="Proteomes" id="UP000095281">
    <property type="component" value="Unplaced"/>
</dbReference>
<comment type="function">
    <text evidence="13">Required for vesicle-mediated transport. Catalyzes the fusion of transport vesicles within the Golgi cisternae. Is also required for transport from the endoplasmic reticulum to the Golgi stack. Seems to function as a fusion protein required for the delivery of cargo proteins to all compartments of the Golgi stack independent of vesicle origin.</text>
</comment>
<keyword evidence="8 13" id="KW-0547">Nucleotide-binding</keyword>
<dbReference type="Gene3D" id="1.10.8.60">
    <property type="match status" value="2"/>
</dbReference>
<dbReference type="SMART" id="SM00382">
    <property type="entry name" value="AAA"/>
    <property type="match status" value="2"/>
</dbReference>
<dbReference type="FunFam" id="1.10.8.60:FF:000026">
    <property type="entry name" value="vesicle-fusing ATPase isoform X1"/>
    <property type="match status" value="1"/>
</dbReference>
<dbReference type="InterPro" id="IPR003593">
    <property type="entry name" value="AAA+_ATPase"/>
</dbReference>
<dbReference type="AlphaFoldDB" id="A0A1I8AZQ7"/>
<keyword evidence="10 13" id="KW-0460">Magnesium</keyword>
<keyword evidence="16" id="KW-1185">Reference proteome</keyword>
<dbReference type="GO" id="GO:0005795">
    <property type="term" value="C:Golgi stack"/>
    <property type="evidence" value="ECO:0007669"/>
    <property type="project" value="TreeGrafter"/>
</dbReference>
<dbReference type="FunFam" id="3.40.50.300:FF:000187">
    <property type="entry name" value="Vesicular-fusion ATPase SEC18"/>
    <property type="match status" value="1"/>
</dbReference>
<feature type="domain" description="CDC48 N-terminal subdomain" evidence="15">
    <location>
        <begin position="6"/>
        <end position="89"/>
    </location>
</feature>
<feature type="domain" description="AAA+ ATPase" evidence="14">
    <location>
        <begin position="544"/>
        <end position="680"/>
    </location>
</feature>
<dbReference type="InterPro" id="IPR003959">
    <property type="entry name" value="ATPase_AAA_core"/>
</dbReference>
<evidence type="ECO:0000256" key="9">
    <source>
        <dbReference type="ARBA" id="ARBA00022840"/>
    </source>
</evidence>
<keyword evidence="9 13" id="KW-0067">ATP-binding</keyword>
<dbReference type="Gene3D" id="3.40.50.300">
    <property type="entry name" value="P-loop containing nucleotide triphosphate hydrolases"/>
    <property type="match status" value="2"/>
</dbReference>
<keyword evidence="13" id="KW-0378">Hydrolase</keyword>
<evidence type="ECO:0000256" key="13">
    <source>
        <dbReference type="RuleBase" id="RU367045"/>
    </source>
</evidence>
<feature type="domain" description="AAA+ ATPase" evidence="14">
    <location>
        <begin position="261"/>
        <end position="408"/>
    </location>
</feature>
<dbReference type="CDD" id="cd19504">
    <property type="entry name" value="RecA-like_NSF-SEC18_r1-like"/>
    <property type="match status" value="1"/>
</dbReference>
<dbReference type="PANTHER" id="PTHR23078:SF3">
    <property type="entry name" value="VESICLE-FUSING ATPASE"/>
    <property type="match status" value="1"/>
</dbReference>
<keyword evidence="11 13" id="KW-0653">Protein transport</keyword>
<proteinExistence type="inferred from homology"/>
<keyword evidence="7" id="KW-0677">Repeat</keyword>
<evidence type="ECO:0000256" key="2">
    <source>
        <dbReference type="ARBA" id="ARBA00006914"/>
    </source>
</evidence>
<evidence type="ECO:0000313" key="16">
    <source>
        <dbReference type="Proteomes" id="UP000095281"/>
    </source>
</evidence>
<evidence type="ECO:0000256" key="6">
    <source>
        <dbReference type="ARBA" id="ARBA00022490"/>
    </source>
</evidence>
<dbReference type="InterPro" id="IPR029067">
    <property type="entry name" value="CDC48_domain_2-like_sf"/>
</dbReference>
<organism evidence="16 17">
    <name type="scientific">Meloidogyne hapla</name>
    <name type="common">Root-knot nematode worm</name>
    <dbReference type="NCBI Taxonomy" id="6305"/>
    <lineage>
        <taxon>Eukaryota</taxon>
        <taxon>Metazoa</taxon>
        <taxon>Ecdysozoa</taxon>
        <taxon>Nematoda</taxon>
        <taxon>Chromadorea</taxon>
        <taxon>Rhabditida</taxon>
        <taxon>Tylenchina</taxon>
        <taxon>Tylenchomorpha</taxon>
        <taxon>Tylenchoidea</taxon>
        <taxon>Meloidogynidae</taxon>
        <taxon>Meloidogyninae</taxon>
        <taxon>Meloidogyne</taxon>
    </lineage>
</organism>
<sequence>MISTIKLRISKLPTADTSLTNKVYLNQHDLDAGLTNYVRVITGPAHHYTFSFANHAKIQPGEIGFSLPQRRWTNVALEQSVQVQPFAFPPGHPIITFMNLSVDFMKKPANPSEPLDSDQMAREFLMQFANMAFTKDQELVFEFTQQRRGQQNDKMPTVYTLKLFVRRMEGITLNSQQQECHLGPLSPNATVIFDRSSEGSQINLIGRSKGKSTHKALINPDWDFQQMGIGGLDKEFSDIFRRAFASRVFPPEFIEQLAMKHVRGILLFGPPGTGKTLIARQIGKMLNAREPKIVNGPEILDKFVGESESKMRKLFADAEEEWRRCGSNSGLHIIIFDEIDAICKQRGSMTGATGVHDTVVNQLLTKLDGVEQLNNILVIGMTNRKDMIDEALLRPGRIEVQLEISLPDEHGRVQILKIHTARMREYNKLDPNVNIAELAHKTKNFSGAELEGLVRAAQSSAMNRLVKAGGKVQVDEDAVDKLMITTDDFEHALEHDIKPAFGHNDEDLGRLLYGGLICWGDPVTKVLDSGDLLIKETAAPDTRGFVRALLAGPANSGKTYLAAHIAKKSEFPFIKVCSPEDMVGYTESAKCSQLRKIFEDAYKSPLGCIIIDNIERLLDYSPIGPRYSNLVLQALLVLLGKRPPKNRRLLIIATTSTEHFLREANLIYSFSTMINVECLTKPEHVCAVLEETGGFETEEIDRIKNKLKNVKFSFGIKHMLEVLDYVKQGEREYQVDLLLGTFEREELGI</sequence>
<dbReference type="Pfam" id="PF21964">
    <property type="entry name" value="NSF_ATPase_lid"/>
    <property type="match status" value="1"/>
</dbReference>
<dbReference type="FunFam" id="3.40.50.300:FF:000166">
    <property type="entry name" value="vesicle-fusing ATPase isoform X1"/>
    <property type="match status" value="1"/>
</dbReference>
<dbReference type="GO" id="GO:0046872">
    <property type="term" value="F:metal ion binding"/>
    <property type="evidence" value="ECO:0007669"/>
    <property type="project" value="UniProtKB-UniRule"/>
</dbReference>
<dbReference type="InterPro" id="IPR054419">
    <property type="entry name" value="NSF_ATPase_lid"/>
</dbReference>
<evidence type="ECO:0000256" key="5">
    <source>
        <dbReference type="ARBA" id="ARBA00022448"/>
    </source>
</evidence>
<dbReference type="GO" id="GO:0006891">
    <property type="term" value="P:intra-Golgi vesicle-mediated transport"/>
    <property type="evidence" value="ECO:0007669"/>
    <property type="project" value="TreeGrafter"/>
</dbReference>
<evidence type="ECO:0000256" key="1">
    <source>
        <dbReference type="ARBA" id="ARBA00004496"/>
    </source>
</evidence>
<dbReference type="InterPro" id="IPR041569">
    <property type="entry name" value="AAA_lid_3"/>
</dbReference>
<keyword evidence="6 13" id="KW-0963">Cytoplasm</keyword>
<dbReference type="EC" id="3.6.4.6" evidence="4 13"/>
<dbReference type="PROSITE" id="PS00674">
    <property type="entry name" value="AAA"/>
    <property type="match status" value="1"/>
</dbReference>
<dbReference type="SMART" id="SM01073">
    <property type="entry name" value="CDC48_N"/>
    <property type="match status" value="1"/>
</dbReference>
<comment type="subunit">
    <text evidence="3">Homohexamer.</text>
</comment>
<dbReference type="CDD" id="cd00009">
    <property type="entry name" value="AAA"/>
    <property type="match status" value="1"/>
</dbReference>
<dbReference type="InterPro" id="IPR003338">
    <property type="entry name" value="CDC4_N-term_subdom"/>
</dbReference>
<keyword evidence="5 13" id="KW-0813">Transport</keyword>